<evidence type="ECO:0000259" key="6">
    <source>
        <dbReference type="PROSITE" id="PS51935"/>
    </source>
</evidence>
<dbReference type="eggNOG" id="COG0791">
    <property type="taxonomic scope" value="Bacteria"/>
</dbReference>
<evidence type="ECO:0000256" key="5">
    <source>
        <dbReference type="SAM" id="Coils"/>
    </source>
</evidence>
<evidence type="ECO:0000256" key="2">
    <source>
        <dbReference type="ARBA" id="ARBA00022670"/>
    </source>
</evidence>
<feature type="coiled-coil region" evidence="5">
    <location>
        <begin position="178"/>
        <end position="215"/>
    </location>
</feature>
<name>F0GTI3_9FIRM</name>
<dbReference type="Gene3D" id="3.90.1720.10">
    <property type="entry name" value="endopeptidase domain like (from Nostoc punctiforme)"/>
    <property type="match status" value="1"/>
</dbReference>
<dbReference type="eggNOG" id="COG3103">
    <property type="taxonomic scope" value="Bacteria"/>
</dbReference>
<dbReference type="Proteomes" id="UP000005286">
    <property type="component" value="Unassembled WGS sequence"/>
</dbReference>
<protein>
    <submittedName>
        <fullName evidence="7">NlpC/P60 family protein</fullName>
    </submittedName>
</protein>
<dbReference type="InterPro" id="IPR051202">
    <property type="entry name" value="Peptidase_C40"/>
</dbReference>
<evidence type="ECO:0000313" key="7">
    <source>
        <dbReference type="EMBL" id="EGC82859.1"/>
    </source>
</evidence>
<evidence type="ECO:0000256" key="1">
    <source>
        <dbReference type="ARBA" id="ARBA00007074"/>
    </source>
</evidence>
<dbReference type="SUPFAM" id="SSF54001">
    <property type="entry name" value="Cysteine proteinases"/>
    <property type="match status" value="1"/>
</dbReference>
<dbReference type="PROSITE" id="PS51935">
    <property type="entry name" value="NLPC_P60"/>
    <property type="match status" value="1"/>
</dbReference>
<dbReference type="GO" id="GO:0008234">
    <property type="term" value="F:cysteine-type peptidase activity"/>
    <property type="evidence" value="ECO:0007669"/>
    <property type="project" value="UniProtKB-KW"/>
</dbReference>
<evidence type="ECO:0000256" key="3">
    <source>
        <dbReference type="ARBA" id="ARBA00022801"/>
    </source>
</evidence>
<keyword evidence="2" id="KW-0645">Protease</keyword>
<dbReference type="InterPro" id="IPR003646">
    <property type="entry name" value="SH3-like_bac-type"/>
</dbReference>
<dbReference type="InterPro" id="IPR000064">
    <property type="entry name" value="NLP_P60_dom"/>
</dbReference>
<keyword evidence="5" id="KW-0175">Coiled coil</keyword>
<dbReference type="PANTHER" id="PTHR47053:SF1">
    <property type="entry name" value="MUREIN DD-ENDOPEPTIDASE MEPH-RELATED"/>
    <property type="match status" value="1"/>
</dbReference>
<comment type="similarity">
    <text evidence="1">Belongs to the peptidase C40 family.</text>
</comment>
<dbReference type="EMBL" id="AEXM01000004">
    <property type="protein sequence ID" value="EGC82859.1"/>
    <property type="molecule type" value="Genomic_DNA"/>
</dbReference>
<dbReference type="Gene3D" id="2.30.30.40">
    <property type="entry name" value="SH3 Domains"/>
    <property type="match status" value="1"/>
</dbReference>
<evidence type="ECO:0000313" key="8">
    <source>
        <dbReference type="Proteomes" id="UP000005286"/>
    </source>
</evidence>
<dbReference type="Pfam" id="PF08239">
    <property type="entry name" value="SH3_3"/>
    <property type="match status" value="1"/>
</dbReference>
<feature type="domain" description="NlpC/P60" evidence="6">
    <location>
        <begin position="237"/>
        <end position="355"/>
    </location>
</feature>
<gene>
    <name evidence="7" type="ORF">HMPREF9290_0464</name>
</gene>
<accession>F0GTI3</accession>
<dbReference type="PANTHER" id="PTHR47053">
    <property type="entry name" value="MUREIN DD-ENDOPEPTIDASE MEPH-RELATED"/>
    <property type="match status" value="1"/>
</dbReference>
<organism evidence="7 8">
    <name type="scientific">Anaerococcus prevotii ACS-065-V-Col13</name>
    <dbReference type="NCBI Taxonomy" id="879305"/>
    <lineage>
        <taxon>Bacteria</taxon>
        <taxon>Bacillati</taxon>
        <taxon>Bacillota</taxon>
        <taxon>Tissierellia</taxon>
        <taxon>Tissierellales</taxon>
        <taxon>Peptoniphilaceae</taxon>
        <taxon>Anaerococcus</taxon>
    </lineage>
</organism>
<keyword evidence="4" id="KW-0788">Thiol protease</keyword>
<dbReference type="GO" id="GO:0006508">
    <property type="term" value="P:proteolysis"/>
    <property type="evidence" value="ECO:0007669"/>
    <property type="project" value="UniProtKB-KW"/>
</dbReference>
<proteinExistence type="inferred from homology"/>
<dbReference type="InterPro" id="IPR038765">
    <property type="entry name" value="Papain-like_cys_pep_sf"/>
</dbReference>
<sequence>MKLKNKLLAGSLIYLGIMAVGTQTSHADQIILDRDKTEGVNIRSERSNDASILGGIEDYTRYDIKAEDGDWYQIEYDGEPAFVGKDWFYRINDANLIKDADLKSEANKDSENNIAYTLKKSTKVNILAFDDETNYVKVSYNVDDAINKGINLKDKKELEDKDKGEKIGYLPLDSLSISKKKKEDLDSLKETYKKLNESIDKYNEIDARNKEEEETYEVIYVTYFTDEDGEVIDNDSSELGKSIYNYALDYVGSPYVFGGVSKTNGIDCSGLVLRTFENFGLSLPHSAKMQAEYGETIPFGMEQAGDLVFFGSSYADIYHVAIADGMGNMVHAASPGQGVIVSPIYDPFVIKRIFE</sequence>
<comment type="caution">
    <text evidence="7">The sequence shown here is derived from an EMBL/GenBank/DDBJ whole genome shotgun (WGS) entry which is preliminary data.</text>
</comment>
<dbReference type="PATRIC" id="fig|879305.3.peg.114"/>
<dbReference type="RefSeq" id="WP_004833871.1">
    <property type="nucleotide sequence ID" value="NZ_AEXM01000004.1"/>
</dbReference>
<evidence type="ECO:0000256" key="4">
    <source>
        <dbReference type="ARBA" id="ARBA00022807"/>
    </source>
</evidence>
<keyword evidence="8" id="KW-1185">Reference proteome</keyword>
<dbReference type="MEROPS" id="C40.007"/>
<dbReference type="AlphaFoldDB" id="F0GTI3"/>
<dbReference type="STRING" id="879305.HMPREF9290_0464"/>
<keyword evidence="3" id="KW-0378">Hydrolase</keyword>
<reference evidence="7 8" key="1">
    <citation type="submission" date="2011-01" db="EMBL/GenBank/DDBJ databases">
        <authorList>
            <person name="Durkin A.S."/>
            <person name="Madupu R."/>
            <person name="Torralba M."/>
            <person name="Gillis M."/>
            <person name="Methe B."/>
            <person name="Sutton G."/>
            <person name="Nelson K.E."/>
        </authorList>
    </citation>
    <scope>NUCLEOTIDE SEQUENCE [LARGE SCALE GENOMIC DNA]</scope>
    <source>
        <strain evidence="7 8">ACS-065-V-Col13</strain>
    </source>
</reference>
<dbReference type="Pfam" id="PF00877">
    <property type="entry name" value="NLPC_P60"/>
    <property type="match status" value="1"/>
</dbReference>